<protein>
    <submittedName>
        <fullName evidence="2">Uncharacterized protein</fullName>
    </submittedName>
</protein>
<evidence type="ECO:0000313" key="2">
    <source>
        <dbReference type="EMBL" id="JAH65948.1"/>
    </source>
</evidence>
<dbReference type="AlphaFoldDB" id="A0A0E9ULV1"/>
<accession>A0A0E9ULV1</accession>
<feature type="transmembrane region" description="Helical" evidence="1">
    <location>
        <begin position="21"/>
        <end position="44"/>
    </location>
</feature>
<reference evidence="2" key="2">
    <citation type="journal article" date="2015" name="Fish Shellfish Immunol.">
        <title>Early steps in the European eel (Anguilla anguilla)-Vibrio vulnificus interaction in the gills: Role of the RtxA13 toxin.</title>
        <authorList>
            <person name="Callol A."/>
            <person name="Pajuelo D."/>
            <person name="Ebbesson L."/>
            <person name="Teles M."/>
            <person name="MacKenzie S."/>
            <person name="Amaro C."/>
        </authorList>
    </citation>
    <scope>NUCLEOTIDE SEQUENCE</scope>
</reference>
<keyword evidence="1" id="KW-0812">Transmembrane</keyword>
<proteinExistence type="predicted"/>
<keyword evidence="1" id="KW-0472">Membrane</keyword>
<sequence length="45" mass="5462">MHCRLFSSHSSFRGQKCFIVLACKVLPFFLSFLLFFWLVCFFFFL</sequence>
<keyword evidence="1" id="KW-1133">Transmembrane helix</keyword>
<organism evidence="2">
    <name type="scientific">Anguilla anguilla</name>
    <name type="common">European freshwater eel</name>
    <name type="synonym">Muraena anguilla</name>
    <dbReference type="NCBI Taxonomy" id="7936"/>
    <lineage>
        <taxon>Eukaryota</taxon>
        <taxon>Metazoa</taxon>
        <taxon>Chordata</taxon>
        <taxon>Craniata</taxon>
        <taxon>Vertebrata</taxon>
        <taxon>Euteleostomi</taxon>
        <taxon>Actinopterygii</taxon>
        <taxon>Neopterygii</taxon>
        <taxon>Teleostei</taxon>
        <taxon>Anguilliformes</taxon>
        <taxon>Anguillidae</taxon>
        <taxon>Anguilla</taxon>
    </lineage>
</organism>
<dbReference type="EMBL" id="GBXM01042629">
    <property type="protein sequence ID" value="JAH65948.1"/>
    <property type="molecule type" value="Transcribed_RNA"/>
</dbReference>
<name>A0A0E9ULV1_ANGAN</name>
<reference evidence="2" key="1">
    <citation type="submission" date="2014-11" db="EMBL/GenBank/DDBJ databases">
        <authorList>
            <person name="Amaro Gonzalez C."/>
        </authorList>
    </citation>
    <scope>NUCLEOTIDE SEQUENCE</scope>
</reference>
<evidence type="ECO:0000256" key="1">
    <source>
        <dbReference type="SAM" id="Phobius"/>
    </source>
</evidence>